<dbReference type="SUPFAM" id="SSF102405">
    <property type="entry name" value="MCP/YpsA-like"/>
    <property type="match status" value="1"/>
</dbReference>
<evidence type="ECO:0000313" key="3">
    <source>
        <dbReference type="EMBL" id="ARJ51692.1"/>
    </source>
</evidence>
<organism evidence="3 4">
    <name type="scientific">Staphylococcus lutrae</name>
    <dbReference type="NCBI Taxonomy" id="155085"/>
    <lineage>
        <taxon>Bacteria</taxon>
        <taxon>Bacillati</taxon>
        <taxon>Bacillota</taxon>
        <taxon>Bacilli</taxon>
        <taxon>Bacillales</taxon>
        <taxon>Staphylococcaceae</taxon>
        <taxon>Staphylococcus</taxon>
    </lineage>
</organism>
<dbReference type="InterPro" id="IPR057666">
    <property type="entry name" value="DrpA_SLOG"/>
</dbReference>
<sequence length="289" mass="33010">MLKHYLLLLIYAGFTTQQIHRFYPRLLDLTEKKVSLVQILTEIATVFPRATIRHKLQRLQTLDIQWIASTLQEHQIIPVTINDPHYPSLLKEIYDPPFVLFCKGQLDLLQHSCRCLAIVGARQHTDYTPQVLETLFQSFKHHPLVIVSGLANGTDAIAHQQALQQHLPTIGVLGFGHFHHYPSKTSHLRQMIESTHLTISEYPPHTPIAKFRFPERNRIISGLSKGVLVTEAKERSGALITLDQALEQNRNVYVLPGDFFNLHTRGNMLRVKEGAEIVLSAQDILKDYV</sequence>
<accession>A0AAC9WMV9</accession>
<proteinExistence type="inferred from homology"/>
<dbReference type="PANTHER" id="PTHR43022">
    <property type="entry name" value="PROTEIN SMF"/>
    <property type="match status" value="1"/>
</dbReference>
<dbReference type="Proteomes" id="UP000242864">
    <property type="component" value="Chromosome"/>
</dbReference>
<protein>
    <submittedName>
        <fullName evidence="3">DNA protecting protein DprA</fullName>
    </submittedName>
</protein>
<dbReference type="Gene3D" id="3.40.50.450">
    <property type="match status" value="1"/>
</dbReference>
<dbReference type="RefSeq" id="WP_085238143.1">
    <property type="nucleotide sequence ID" value="NZ_CP020773.1"/>
</dbReference>
<dbReference type="AlphaFoldDB" id="A0AAC9WMV9"/>
<dbReference type="Pfam" id="PF02481">
    <property type="entry name" value="DNA_processg_A"/>
    <property type="match status" value="1"/>
</dbReference>
<dbReference type="InterPro" id="IPR003488">
    <property type="entry name" value="DprA"/>
</dbReference>
<evidence type="ECO:0000256" key="1">
    <source>
        <dbReference type="ARBA" id="ARBA00006525"/>
    </source>
</evidence>
<evidence type="ECO:0000313" key="4">
    <source>
        <dbReference type="Proteomes" id="UP000242864"/>
    </source>
</evidence>
<dbReference type="GO" id="GO:0009294">
    <property type="term" value="P:DNA-mediated transformation"/>
    <property type="evidence" value="ECO:0007669"/>
    <property type="project" value="InterPro"/>
</dbReference>
<dbReference type="EMBL" id="CP020773">
    <property type="protein sequence ID" value="ARJ51692.1"/>
    <property type="molecule type" value="Genomic_DNA"/>
</dbReference>
<keyword evidence="4" id="KW-1185">Reference proteome</keyword>
<dbReference type="KEGG" id="slz:B5P37_10395"/>
<dbReference type="PANTHER" id="PTHR43022:SF1">
    <property type="entry name" value="PROTEIN SMF"/>
    <property type="match status" value="1"/>
</dbReference>
<feature type="domain" description="Smf/DprA SLOG" evidence="2">
    <location>
        <begin position="79"/>
        <end position="287"/>
    </location>
</feature>
<gene>
    <name evidence="3" type="ORF">B5P37_10395</name>
</gene>
<evidence type="ECO:0000259" key="2">
    <source>
        <dbReference type="Pfam" id="PF02481"/>
    </source>
</evidence>
<comment type="similarity">
    <text evidence="1">Belongs to the DprA/Smf family.</text>
</comment>
<dbReference type="NCBIfam" id="TIGR00732">
    <property type="entry name" value="dprA"/>
    <property type="match status" value="1"/>
</dbReference>
<reference evidence="3 4" key="1">
    <citation type="submission" date="2017-04" db="EMBL/GenBank/DDBJ databases">
        <authorList>
            <person name="Veseli I.A."/>
            <person name="Tang C."/>
            <person name="Pombert J.-F."/>
        </authorList>
    </citation>
    <scope>NUCLEOTIDE SEQUENCE [LARGE SCALE GENOMIC DNA]</scope>
    <source>
        <strain evidence="3 4">ATCC 700373</strain>
    </source>
</reference>
<name>A0AAC9WMV9_9STAP</name>